<name>A0AAV7CR74_ENGPU</name>
<evidence type="ECO:0000256" key="1">
    <source>
        <dbReference type="SAM" id="MobiDB-lite"/>
    </source>
</evidence>
<feature type="region of interest" description="Disordered" evidence="1">
    <location>
        <begin position="1"/>
        <end position="23"/>
    </location>
</feature>
<dbReference type="Proteomes" id="UP000824782">
    <property type="component" value="Unassembled WGS sequence"/>
</dbReference>
<comment type="caution">
    <text evidence="2">The sequence shown here is derived from an EMBL/GenBank/DDBJ whole genome shotgun (WGS) entry which is preliminary data.</text>
</comment>
<reference evidence="2" key="1">
    <citation type="thesis" date="2020" institute="ProQuest LLC" country="789 East Eisenhower Parkway, Ann Arbor, MI, USA">
        <title>Comparative Genomics and Chromosome Evolution.</title>
        <authorList>
            <person name="Mudd A.B."/>
        </authorList>
    </citation>
    <scope>NUCLEOTIDE SEQUENCE</scope>
    <source>
        <strain evidence="2">237g6f4</strain>
        <tissue evidence="2">Blood</tissue>
    </source>
</reference>
<evidence type="ECO:0000313" key="3">
    <source>
        <dbReference type="Proteomes" id="UP000824782"/>
    </source>
</evidence>
<protein>
    <submittedName>
        <fullName evidence="2">Uncharacterized protein</fullName>
    </submittedName>
</protein>
<accession>A0AAV7CR74</accession>
<proteinExistence type="predicted"/>
<dbReference type="AlphaFoldDB" id="A0AAV7CR74"/>
<evidence type="ECO:0000313" key="2">
    <source>
        <dbReference type="EMBL" id="KAG8587589.1"/>
    </source>
</evidence>
<organism evidence="2 3">
    <name type="scientific">Engystomops pustulosus</name>
    <name type="common">Tungara frog</name>
    <name type="synonym">Physalaemus pustulosus</name>
    <dbReference type="NCBI Taxonomy" id="76066"/>
    <lineage>
        <taxon>Eukaryota</taxon>
        <taxon>Metazoa</taxon>
        <taxon>Chordata</taxon>
        <taxon>Craniata</taxon>
        <taxon>Vertebrata</taxon>
        <taxon>Euteleostomi</taxon>
        <taxon>Amphibia</taxon>
        <taxon>Batrachia</taxon>
        <taxon>Anura</taxon>
        <taxon>Neobatrachia</taxon>
        <taxon>Hyloidea</taxon>
        <taxon>Leptodactylidae</taxon>
        <taxon>Leiuperinae</taxon>
        <taxon>Engystomops</taxon>
    </lineage>
</organism>
<dbReference type="EMBL" id="WNYA01000002">
    <property type="protein sequence ID" value="KAG8587589.1"/>
    <property type="molecule type" value="Genomic_DNA"/>
</dbReference>
<sequence>MEIPVPKTQSSRTYKKKSCHTKKTDTVLHGKNRRTHNICSGSLKVQKGNKSNSRKYIYYKQLYQAQLKGILNDKGLGFMMMISSEVVDTNPVLEYKVMLML</sequence>
<gene>
    <name evidence="2" type="ORF">GDO81_005715</name>
</gene>
<keyword evidence="3" id="KW-1185">Reference proteome</keyword>